<evidence type="ECO:0000313" key="9">
    <source>
        <dbReference type="Proteomes" id="UP000315730"/>
    </source>
</evidence>
<feature type="region of interest" description="Disordered" evidence="5">
    <location>
        <begin position="441"/>
        <end position="464"/>
    </location>
</feature>
<feature type="region of interest" description="Disordered" evidence="5">
    <location>
        <begin position="1"/>
        <end position="41"/>
    </location>
</feature>
<name>A0A4Y4D4X8_KOCVA</name>
<evidence type="ECO:0000259" key="6">
    <source>
        <dbReference type="Pfam" id="PF05175"/>
    </source>
</evidence>
<dbReference type="GO" id="GO:0008170">
    <property type="term" value="F:N-methyltransferase activity"/>
    <property type="evidence" value="ECO:0007669"/>
    <property type="project" value="UniProtKB-ARBA"/>
</dbReference>
<keyword evidence="3" id="KW-0808">Transferase</keyword>
<dbReference type="AlphaFoldDB" id="A0A4Y4D4X8"/>
<dbReference type="InterPro" id="IPR002052">
    <property type="entry name" value="DNA_methylase_N6_adenine_CS"/>
</dbReference>
<reference evidence="8 9" key="1">
    <citation type="submission" date="2019-06" db="EMBL/GenBank/DDBJ databases">
        <title>Whole genome shotgun sequence of Kocuria varians NBRC 15358.</title>
        <authorList>
            <person name="Hosoyama A."/>
            <person name="Uohara A."/>
            <person name="Ohji S."/>
            <person name="Ichikawa N."/>
        </authorList>
    </citation>
    <scope>NUCLEOTIDE SEQUENCE [LARGE SCALE GENOMIC DNA]</scope>
    <source>
        <strain evidence="8 9">NBRC 15358</strain>
    </source>
</reference>
<dbReference type="GO" id="GO:0032259">
    <property type="term" value="P:methylation"/>
    <property type="evidence" value="ECO:0007669"/>
    <property type="project" value="UniProtKB-KW"/>
</dbReference>
<keyword evidence="2" id="KW-0489">Methyltransferase</keyword>
<keyword evidence="4" id="KW-0949">S-adenosyl-L-methionine</keyword>
<dbReference type="CDD" id="cd02440">
    <property type="entry name" value="AdoMet_MTases"/>
    <property type="match status" value="1"/>
</dbReference>
<dbReference type="EMBL" id="BJNW01000008">
    <property type="protein sequence ID" value="GEC99019.1"/>
    <property type="molecule type" value="Genomic_DNA"/>
</dbReference>
<organism evidence="8 9">
    <name type="scientific">Kocuria varians</name>
    <name type="common">Micrococcus varians</name>
    <dbReference type="NCBI Taxonomy" id="1272"/>
    <lineage>
        <taxon>Bacteria</taxon>
        <taxon>Bacillati</taxon>
        <taxon>Actinomycetota</taxon>
        <taxon>Actinomycetes</taxon>
        <taxon>Micrococcales</taxon>
        <taxon>Micrococcaceae</taxon>
        <taxon>Kocuria</taxon>
    </lineage>
</organism>
<dbReference type="InterPro" id="IPR007848">
    <property type="entry name" value="Small_mtfrase_dom"/>
</dbReference>
<evidence type="ECO:0000256" key="5">
    <source>
        <dbReference type="SAM" id="MobiDB-lite"/>
    </source>
</evidence>
<dbReference type="GO" id="GO:0003676">
    <property type="term" value="F:nucleic acid binding"/>
    <property type="evidence" value="ECO:0007669"/>
    <property type="project" value="InterPro"/>
</dbReference>
<dbReference type="GO" id="GO:0008276">
    <property type="term" value="F:protein methyltransferase activity"/>
    <property type="evidence" value="ECO:0007669"/>
    <property type="project" value="TreeGrafter"/>
</dbReference>
<evidence type="ECO:0000256" key="2">
    <source>
        <dbReference type="ARBA" id="ARBA00022603"/>
    </source>
</evidence>
<comment type="caution">
    <text evidence="8">The sequence shown here is derived from an EMBL/GenBank/DDBJ whole genome shotgun (WGS) entry which is preliminary data.</text>
</comment>
<proteinExistence type="inferred from homology"/>
<evidence type="ECO:0000313" key="8">
    <source>
        <dbReference type="EMBL" id="GEC99019.1"/>
    </source>
</evidence>
<sequence>MTPAHDAPAPYGEPTAPPGAPTPHRASTQPTALGSVEQAEKRGVDAAPAFSTVPDAPRSEDPVLVAGLREDLVAAGFTVDRVTELVGEQAMSAWSRDEAVPARRALERHGSRDPLLTTLAAFFLLGDPVSAPELDAALPTVGATGLRSLALAEDGPAAGELLATMDLRPYATDASDEWFVASDLGAFQRPGVLRHDHVLGIGGASTTLVQATPRRDVERALDLGTGCGIQTFHLLSHARHVTATDISERALATTRFNLVLNAAQLGLDPDDLSARVRLAHGSMLEPVAGDRFDMVVSNPPFVITPRTPGDDAARYTYRDGGLPGDRLVSDLIASLPEVLTPGGTAHMLANWEITADPEQGPSETWSRRPASWIAPGTGAWFVQRELQDPCEYAETWLRDASQQRDLAGYEAAYRAYLEDFDSRDVAAVGFGMVWLQRPGAVEPDSTTTPRPGTQAPDAPVLPRATENRPLPRVFETIPHPIQQPIAPALAAEWDRMVRFGTDHAAADAAVEPASSAAADAQGAAGTTDGSLTAAETGARDVVPGTGPSAWTGTGAVVPATPAWLDAHLTVAPDVTEERHGAPGADDPALILLRQGAGLRRTVILSSEAAGFAGVCDGELSAGQILTALGSLLGWQDGPEPWLTSEINGLVEHGFLVEV</sequence>
<evidence type="ECO:0000256" key="1">
    <source>
        <dbReference type="ARBA" id="ARBA00006149"/>
    </source>
</evidence>
<dbReference type="SUPFAM" id="SSF53335">
    <property type="entry name" value="S-adenosyl-L-methionine-dependent methyltransferases"/>
    <property type="match status" value="1"/>
</dbReference>
<dbReference type="PANTHER" id="PTHR45875:SF1">
    <property type="entry name" value="METHYLTRANSFERASE N6AMT1"/>
    <property type="match status" value="1"/>
</dbReference>
<keyword evidence="9" id="KW-1185">Reference proteome</keyword>
<feature type="domain" description="DUF7059" evidence="7">
    <location>
        <begin position="74"/>
        <end position="154"/>
    </location>
</feature>
<dbReference type="Pfam" id="PF23186">
    <property type="entry name" value="DUF7059"/>
    <property type="match status" value="1"/>
</dbReference>
<dbReference type="GO" id="GO:0035657">
    <property type="term" value="C:eRF1 methyltransferase complex"/>
    <property type="evidence" value="ECO:0007669"/>
    <property type="project" value="TreeGrafter"/>
</dbReference>
<dbReference type="STRING" id="1272.GCA_900014985_00679"/>
<feature type="domain" description="Methyltransferase small" evidence="6">
    <location>
        <begin position="202"/>
        <end position="302"/>
    </location>
</feature>
<evidence type="ECO:0000256" key="3">
    <source>
        <dbReference type="ARBA" id="ARBA00022679"/>
    </source>
</evidence>
<dbReference type="Gene3D" id="3.40.50.150">
    <property type="entry name" value="Vaccinia Virus protein VP39"/>
    <property type="match status" value="1"/>
</dbReference>
<dbReference type="InterPro" id="IPR029063">
    <property type="entry name" value="SAM-dependent_MTases_sf"/>
</dbReference>
<evidence type="ECO:0000256" key="4">
    <source>
        <dbReference type="ARBA" id="ARBA00022691"/>
    </source>
</evidence>
<dbReference type="Pfam" id="PF05175">
    <property type="entry name" value="MTS"/>
    <property type="match status" value="1"/>
</dbReference>
<dbReference type="Proteomes" id="UP000315730">
    <property type="component" value="Unassembled WGS sequence"/>
</dbReference>
<protein>
    <submittedName>
        <fullName evidence="8">Uncharacterized protein</fullName>
    </submittedName>
</protein>
<comment type="similarity">
    <text evidence="1">Belongs to the eukaryotic/archaeal PrmC-related family.</text>
</comment>
<dbReference type="GO" id="GO:0008757">
    <property type="term" value="F:S-adenosylmethionine-dependent methyltransferase activity"/>
    <property type="evidence" value="ECO:0007669"/>
    <property type="project" value="TreeGrafter"/>
</dbReference>
<dbReference type="InterPro" id="IPR055487">
    <property type="entry name" value="DUF7059"/>
</dbReference>
<dbReference type="PROSITE" id="PS00092">
    <property type="entry name" value="N6_MTASE"/>
    <property type="match status" value="1"/>
</dbReference>
<gene>
    <name evidence="8" type="ORF">KVA01_11740</name>
</gene>
<dbReference type="PANTHER" id="PTHR45875">
    <property type="entry name" value="METHYLTRANSFERASE N6AMT1"/>
    <property type="match status" value="1"/>
</dbReference>
<evidence type="ECO:0000259" key="7">
    <source>
        <dbReference type="Pfam" id="PF23186"/>
    </source>
</evidence>
<dbReference type="RefSeq" id="WP_233438778.1">
    <property type="nucleotide sequence ID" value="NZ_BJNW01000008.1"/>
</dbReference>
<dbReference type="InterPro" id="IPR052190">
    <property type="entry name" value="Euk-Arch_PrmC-MTase"/>
</dbReference>
<accession>A0A4Y4D4X8</accession>